<accession>A0A7J5JA23</accession>
<evidence type="ECO:0000313" key="2">
    <source>
        <dbReference type="Proteomes" id="UP000460317"/>
    </source>
</evidence>
<organism evidence="1 2">
    <name type="scientific">Bacteroides thetaiotaomicron</name>
    <dbReference type="NCBI Taxonomy" id="818"/>
    <lineage>
        <taxon>Bacteria</taxon>
        <taxon>Pseudomonadati</taxon>
        <taxon>Bacteroidota</taxon>
        <taxon>Bacteroidia</taxon>
        <taxon>Bacteroidales</taxon>
        <taxon>Bacteroidaceae</taxon>
        <taxon>Bacteroides</taxon>
    </lineage>
</organism>
<protein>
    <submittedName>
        <fullName evidence="1">HAD family hydrolase</fullName>
    </submittedName>
</protein>
<comment type="caution">
    <text evidence="1">The sequence shown here is derived from an EMBL/GenBank/DDBJ whole genome shotgun (WGS) entry which is preliminary data.</text>
</comment>
<feature type="non-terminal residue" evidence="1">
    <location>
        <position position="54"/>
    </location>
</feature>
<proteinExistence type="predicted"/>
<dbReference type="AlphaFoldDB" id="A0A7J5JA23"/>
<dbReference type="GO" id="GO:0016787">
    <property type="term" value="F:hydrolase activity"/>
    <property type="evidence" value="ECO:0007669"/>
    <property type="project" value="UniProtKB-KW"/>
</dbReference>
<gene>
    <name evidence="1" type="ORF">GAN93_25965</name>
</gene>
<keyword evidence="1" id="KW-0378">Hydrolase</keyword>
<name>A0A7J5JA23_BACT4</name>
<dbReference type="EMBL" id="WCSB01000140">
    <property type="protein sequence ID" value="KAB4445006.1"/>
    <property type="molecule type" value="Genomic_DNA"/>
</dbReference>
<sequence length="54" mass="6356">MDTLKNIQGVIFDYGGTIDTNSCHWAEVLWTKYMEHQVPVDKESFREAYVFGER</sequence>
<reference evidence="1 2" key="1">
    <citation type="journal article" date="2019" name="Nat. Med.">
        <title>A library of human gut bacterial isolates paired with longitudinal multiomics data enables mechanistic microbiome research.</title>
        <authorList>
            <person name="Poyet M."/>
            <person name="Groussin M."/>
            <person name="Gibbons S.M."/>
            <person name="Avila-Pacheco J."/>
            <person name="Jiang X."/>
            <person name="Kearney S.M."/>
            <person name="Perrotta A.R."/>
            <person name="Berdy B."/>
            <person name="Zhao S."/>
            <person name="Lieberman T.D."/>
            <person name="Swanson P.K."/>
            <person name="Smith M."/>
            <person name="Roesemann S."/>
            <person name="Alexander J.E."/>
            <person name="Rich S.A."/>
            <person name="Livny J."/>
            <person name="Vlamakis H."/>
            <person name="Clish C."/>
            <person name="Bullock K."/>
            <person name="Deik A."/>
            <person name="Scott J."/>
            <person name="Pierce K.A."/>
            <person name="Xavier R.J."/>
            <person name="Alm E.J."/>
        </authorList>
    </citation>
    <scope>NUCLEOTIDE SEQUENCE [LARGE SCALE GENOMIC DNA]</scope>
    <source>
        <strain evidence="1 2">BIOML-A165</strain>
    </source>
</reference>
<dbReference type="Proteomes" id="UP000460317">
    <property type="component" value="Unassembled WGS sequence"/>
</dbReference>
<evidence type="ECO:0000313" key="1">
    <source>
        <dbReference type="EMBL" id="KAB4445006.1"/>
    </source>
</evidence>